<dbReference type="PANTHER" id="PTHR39613">
    <property type="entry name" value="ANCHORED CELL WALL PROTEIN, PUTATIVE (AFU_ORTHOLOGUE AFUA_4G08960)-RELATED"/>
    <property type="match status" value="1"/>
</dbReference>
<dbReference type="Pfam" id="PF09792">
    <property type="entry name" value="But2"/>
    <property type="match status" value="1"/>
</dbReference>
<reference evidence="5 6" key="2">
    <citation type="submission" date="2015-05" db="EMBL/GenBank/DDBJ databases">
        <authorList>
            <person name="Morales-Cruz A."/>
            <person name="Amrine K.C."/>
            <person name="Cantu D."/>
        </authorList>
    </citation>
    <scope>NUCLEOTIDE SEQUENCE [LARGE SCALE GENOMIC DNA]</scope>
    <source>
        <strain evidence="5">UCRPC4</strain>
    </source>
</reference>
<evidence type="ECO:0000256" key="1">
    <source>
        <dbReference type="SAM" id="MobiDB-lite"/>
    </source>
</evidence>
<name>A0A0G2G0B9_PHACM</name>
<feature type="domain" description="Ubiquitin 3 binding protein But2 C-terminal" evidence="3">
    <location>
        <begin position="350"/>
        <end position="490"/>
    </location>
</feature>
<evidence type="ECO:0000313" key="6">
    <source>
        <dbReference type="Proteomes" id="UP000053317"/>
    </source>
</evidence>
<feature type="chain" id="PRO_5002544545" evidence="2">
    <location>
        <begin position="21"/>
        <end position="500"/>
    </location>
</feature>
<dbReference type="EMBL" id="LCWF01000147">
    <property type="protein sequence ID" value="KKY17393.1"/>
    <property type="molecule type" value="Genomic_DNA"/>
</dbReference>
<dbReference type="InterPro" id="IPR054508">
    <property type="entry name" value="PIR1-like_C"/>
</dbReference>
<comment type="caution">
    <text evidence="5">The sequence shown here is derived from an EMBL/GenBank/DDBJ whole genome shotgun (WGS) entry which is preliminary data.</text>
</comment>
<feature type="region of interest" description="Disordered" evidence="1">
    <location>
        <begin position="241"/>
        <end position="262"/>
    </location>
</feature>
<dbReference type="Pfam" id="PF22799">
    <property type="entry name" value="PIR1-like_C"/>
    <property type="match status" value="1"/>
</dbReference>
<dbReference type="PANTHER" id="PTHR39613:SF1">
    <property type="entry name" value="ANCHORED CELL WALL PROTEIN, PUTATIVE (AFU_ORTHOLOGUE AFUA_4G08960)-RELATED"/>
    <property type="match status" value="1"/>
</dbReference>
<keyword evidence="6" id="KW-1185">Reference proteome</keyword>
<feature type="signal peptide" evidence="2">
    <location>
        <begin position="1"/>
        <end position="20"/>
    </location>
</feature>
<evidence type="ECO:0000256" key="2">
    <source>
        <dbReference type="SAM" id="SignalP"/>
    </source>
</evidence>
<proteinExistence type="predicted"/>
<sequence length="500" mass="49896">MKTFTLASVLLSAGANALVARDGTCCFGLTASGTKANGTVDQLGDGQNRVAGSGLEAGTFCIDSNGAITDGEGRGCLITPETSQFQCDLNKAALPGFSVGSNGALAFNGSASWYICETGGNGENIYVHTSADVTMCTATKLTADNCKNAANSCGASYGSSSSAASSSVAPATVASSVVASVPASSAESATVASSVTASVPASSVASVASSPAQSTTPATSMVATSAPASSEIAGTTTVVSESSSVASSTPAESASPTTTFSTTHTVASATSIEASSIPVASSSPASSVEVSSATAATTSAVLTSSWASQASSTPKYSNSTSSTATSTATSTGTSTASSGCGTALTSGSYQYPHLIIPVNSEQPSKAYGTSYFGYVNSTFSTLFNFDIPTSYEGKTCSLIFDFPLRSELETADYTISGDGAIDFSKLSEVASESTTYNSVPSVATDYGTTTISSGNGYVISTFSCPAGETVAYEMSNAGSTNLWWFNDWNPSPLGLFITVC</sequence>
<organism evidence="5 6">
    <name type="scientific">Phaeomoniella chlamydospora</name>
    <name type="common">Phaeoacremonium chlamydosporum</name>
    <dbReference type="NCBI Taxonomy" id="158046"/>
    <lineage>
        <taxon>Eukaryota</taxon>
        <taxon>Fungi</taxon>
        <taxon>Dikarya</taxon>
        <taxon>Ascomycota</taxon>
        <taxon>Pezizomycotina</taxon>
        <taxon>Eurotiomycetes</taxon>
        <taxon>Chaetothyriomycetidae</taxon>
        <taxon>Phaeomoniellales</taxon>
        <taxon>Phaeomoniellaceae</taxon>
        <taxon>Phaeomoniella</taxon>
    </lineage>
</organism>
<evidence type="ECO:0000259" key="4">
    <source>
        <dbReference type="Pfam" id="PF22799"/>
    </source>
</evidence>
<dbReference type="OrthoDB" id="4657524at2759"/>
<dbReference type="AlphaFoldDB" id="A0A0G2G0B9"/>
<accession>A0A0G2G0B9</accession>
<evidence type="ECO:0000259" key="3">
    <source>
        <dbReference type="Pfam" id="PF09792"/>
    </source>
</evidence>
<evidence type="ECO:0000313" key="5">
    <source>
        <dbReference type="EMBL" id="KKY17393.1"/>
    </source>
</evidence>
<feature type="domain" description="Cell wall mannoprotein PIR1-like C-terminal" evidence="4">
    <location>
        <begin position="66"/>
        <end position="136"/>
    </location>
</feature>
<gene>
    <name evidence="5" type="ORF">UCRPC4_g05637</name>
</gene>
<dbReference type="InterPro" id="IPR018620">
    <property type="entry name" value="Ubiquitin3-bd_protein_But2_C"/>
</dbReference>
<protein>
    <submittedName>
        <fullName evidence="5">Putative gpi anchored cell wall</fullName>
    </submittedName>
</protein>
<feature type="region of interest" description="Disordered" evidence="1">
    <location>
        <begin position="310"/>
        <end position="338"/>
    </location>
</feature>
<reference evidence="5 6" key="1">
    <citation type="submission" date="2015-05" db="EMBL/GenBank/DDBJ databases">
        <title>Distinctive expansion of gene families associated with plant cell wall degradation and secondary metabolism in the genomes of grapevine trunk pathogens.</title>
        <authorList>
            <person name="Lawrence D.P."/>
            <person name="Travadon R."/>
            <person name="Rolshausen P.E."/>
            <person name="Baumgartner K."/>
        </authorList>
    </citation>
    <scope>NUCLEOTIDE SEQUENCE [LARGE SCALE GENOMIC DNA]</scope>
    <source>
        <strain evidence="5">UCRPC4</strain>
    </source>
</reference>
<keyword evidence="2" id="KW-0732">Signal</keyword>
<dbReference type="Proteomes" id="UP000053317">
    <property type="component" value="Unassembled WGS sequence"/>
</dbReference>